<proteinExistence type="predicted"/>
<organism evidence="1 2">
    <name type="scientific">Microbacterium alkaliflavum</name>
    <dbReference type="NCBI Taxonomy" id="3248839"/>
    <lineage>
        <taxon>Bacteria</taxon>
        <taxon>Bacillati</taxon>
        <taxon>Actinomycetota</taxon>
        <taxon>Actinomycetes</taxon>
        <taxon>Micrococcales</taxon>
        <taxon>Microbacteriaceae</taxon>
        <taxon>Microbacterium</taxon>
    </lineage>
</organism>
<sequence length="82" mass="9066">MTVLPPPTFASPGAQAEHFLTGLGRALGELGRVLGERVHALRSPRRPMSHEALLLHRENERMRDALRLERDSLAVAAGRLVH</sequence>
<protein>
    <submittedName>
        <fullName evidence="1">Uncharacterized protein</fullName>
    </submittedName>
</protein>
<dbReference type="RefSeq" id="WP_396640246.1">
    <property type="nucleotide sequence ID" value="NZ_JBIQWL010000002.1"/>
</dbReference>
<dbReference type="Proteomes" id="UP001610861">
    <property type="component" value="Unassembled WGS sequence"/>
</dbReference>
<keyword evidence="2" id="KW-1185">Reference proteome</keyword>
<name>A0ABW7Q628_9MICO</name>
<accession>A0ABW7Q628</accession>
<comment type="caution">
    <text evidence="1">The sequence shown here is derived from an EMBL/GenBank/DDBJ whole genome shotgun (WGS) entry which is preliminary data.</text>
</comment>
<evidence type="ECO:0000313" key="2">
    <source>
        <dbReference type="Proteomes" id="UP001610861"/>
    </source>
</evidence>
<gene>
    <name evidence="1" type="ORF">ACH3VR_08120</name>
</gene>
<dbReference type="EMBL" id="JBIQWL010000002">
    <property type="protein sequence ID" value="MFH8250314.1"/>
    <property type="molecule type" value="Genomic_DNA"/>
</dbReference>
<reference evidence="1 2" key="1">
    <citation type="submission" date="2024-09" db="EMBL/GenBank/DDBJ databases">
        <authorList>
            <person name="Pan X."/>
        </authorList>
    </citation>
    <scope>NUCLEOTIDE SEQUENCE [LARGE SCALE GENOMIC DNA]</scope>
    <source>
        <strain evidence="1 2">B2969</strain>
    </source>
</reference>
<evidence type="ECO:0000313" key="1">
    <source>
        <dbReference type="EMBL" id="MFH8250314.1"/>
    </source>
</evidence>